<sequence>MKKPTSSHVIILVGCCLAVTNYTAHATEVVRYENFNPMVIETIVPRMSSDNATWRVKVTAGYIAKPGVTKKIEVMSFDIPSGECRSGTPKIVPMQGFEAQVTPKLCAGEVDGQSVIVGWLVADKVDSEPMSSIDFASLNYGERMYFRFNGTELSAEASIYNIEAKKL</sequence>
<evidence type="ECO:0008006" key="4">
    <source>
        <dbReference type="Google" id="ProtNLM"/>
    </source>
</evidence>
<dbReference type="RefSeq" id="WP_106118608.1">
    <property type="nucleotide sequence ID" value="NZ_PVUH01000030.1"/>
</dbReference>
<accession>A0A2T0HMW7</accession>
<dbReference type="PROSITE" id="PS51257">
    <property type="entry name" value="PROKAR_LIPOPROTEIN"/>
    <property type="match status" value="1"/>
</dbReference>
<organism evidence="2 3">
    <name type="scientific">Pseudomonas fluorescens</name>
    <dbReference type="NCBI Taxonomy" id="294"/>
    <lineage>
        <taxon>Bacteria</taxon>
        <taxon>Pseudomonadati</taxon>
        <taxon>Pseudomonadota</taxon>
        <taxon>Gammaproteobacteria</taxon>
        <taxon>Pseudomonadales</taxon>
        <taxon>Pseudomonadaceae</taxon>
        <taxon>Pseudomonas</taxon>
    </lineage>
</organism>
<name>A0A2T0HMW7_PSEFL</name>
<dbReference type="Proteomes" id="UP000239731">
    <property type="component" value="Unassembled WGS sequence"/>
</dbReference>
<dbReference type="AlphaFoldDB" id="A0A2T0HMW7"/>
<proteinExistence type="predicted"/>
<dbReference type="EMBL" id="PVUH01000030">
    <property type="protein sequence ID" value="PRW84444.1"/>
    <property type="molecule type" value="Genomic_DNA"/>
</dbReference>
<reference evidence="2 3" key="1">
    <citation type="submission" date="2018-03" db="EMBL/GenBank/DDBJ databases">
        <title>Blue discolouration in mozzarella cheese caused by Pseudomonas fluorescens.</title>
        <authorList>
            <person name="Chiesa F."/>
            <person name="Dalmasso A."/>
            <person name="Lomonaco S."/>
        </authorList>
    </citation>
    <scope>NUCLEOTIDE SEQUENCE [LARGE SCALE GENOMIC DNA]</scope>
    <source>
        <strain evidence="2 3">11293</strain>
    </source>
</reference>
<evidence type="ECO:0000313" key="2">
    <source>
        <dbReference type="EMBL" id="PRW84444.1"/>
    </source>
</evidence>
<gene>
    <name evidence="2" type="ORF">C7A10_28835</name>
</gene>
<evidence type="ECO:0000256" key="1">
    <source>
        <dbReference type="SAM" id="SignalP"/>
    </source>
</evidence>
<evidence type="ECO:0000313" key="3">
    <source>
        <dbReference type="Proteomes" id="UP000239731"/>
    </source>
</evidence>
<keyword evidence="1" id="KW-0732">Signal</keyword>
<feature type="signal peptide" evidence="1">
    <location>
        <begin position="1"/>
        <end position="26"/>
    </location>
</feature>
<comment type="caution">
    <text evidence="2">The sequence shown here is derived from an EMBL/GenBank/DDBJ whole genome shotgun (WGS) entry which is preliminary data.</text>
</comment>
<protein>
    <recommendedName>
        <fullName evidence="4">Lipoprotein</fullName>
    </recommendedName>
</protein>
<feature type="chain" id="PRO_5015560062" description="Lipoprotein" evidence="1">
    <location>
        <begin position="27"/>
        <end position="167"/>
    </location>
</feature>